<dbReference type="InterPro" id="IPR011330">
    <property type="entry name" value="Glyco_hydro/deAcase_b/a-brl"/>
</dbReference>
<dbReference type="SUPFAM" id="SSF88713">
    <property type="entry name" value="Glycoside hydrolase/deacetylase"/>
    <property type="match status" value="1"/>
</dbReference>
<accession>A0ABW3IGB5</accession>
<evidence type="ECO:0000259" key="3">
    <source>
        <dbReference type="PROSITE" id="PS51677"/>
    </source>
</evidence>
<feature type="domain" description="NodB homology" evidence="3">
    <location>
        <begin position="25"/>
        <end position="209"/>
    </location>
</feature>
<sequence length="212" mass="24712">MKVKIPKLVKKVYPSRIWDGPKNGKSLYLTFDDGPIPQVTPWVLEELRKYDAKATFFCIGDNVRKHPEVFRQVVAEGHAVGNHTFNHLNGWKTSSQKYLENSLQAQHQMEESTSEEALKDQLFRPPYGKIREKQARLLRKHGFKIVMWDIISEDYNQNLSEEKCLQNVLENSVSGSIVVFHDSIKAEKNLKFTLPRVLEHFKEREYAFRALP</sequence>
<name>A0ABW3IGB5_9FLAO</name>
<protein>
    <submittedName>
        <fullName evidence="4">Polysaccharide deacetylase family protein</fullName>
        <ecNumber evidence="4">3.-.-.-</ecNumber>
    </submittedName>
</protein>
<keyword evidence="2 4" id="KW-0378">Hydrolase</keyword>
<gene>
    <name evidence="4" type="ORF">ACFQ1G_08125</name>
</gene>
<comment type="caution">
    <text evidence="4">The sequence shown here is derived from an EMBL/GenBank/DDBJ whole genome shotgun (WGS) entry which is preliminary data.</text>
</comment>
<dbReference type="Gene3D" id="3.20.20.370">
    <property type="entry name" value="Glycoside hydrolase/deacetylase"/>
    <property type="match status" value="1"/>
</dbReference>
<dbReference type="EC" id="3.-.-.-" evidence="4"/>
<dbReference type="EMBL" id="JBHTJP010000032">
    <property type="protein sequence ID" value="MFD0976753.1"/>
    <property type="molecule type" value="Genomic_DNA"/>
</dbReference>
<dbReference type="InterPro" id="IPR050248">
    <property type="entry name" value="Polysacc_deacetylase_ArnD"/>
</dbReference>
<evidence type="ECO:0000313" key="4">
    <source>
        <dbReference type="EMBL" id="MFD0976753.1"/>
    </source>
</evidence>
<dbReference type="InterPro" id="IPR002509">
    <property type="entry name" value="NODB_dom"/>
</dbReference>
<reference evidence="5" key="1">
    <citation type="journal article" date="2019" name="Int. J. Syst. Evol. Microbiol.">
        <title>The Global Catalogue of Microorganisms (GCM) 10K type strain sequencing project: providing services to taxonomists for standard genome sequencing and annotation.</title>
        <authorList>
            <consortium name="The Broad Institute Genomics Platform"/>
            <consortium name="The Broad Institute Genome Sequencing Center for Infectious Disease"/>
            <person name="Wu L."/>
            <person name="Ma J."/>
        </authorList>
    </citation>
    <scope>NUCLEOTIDE SEQUENCE [LARGE SCALE GENOMIC DNA]</scope>
    <source>
        <strain evidence="5">CCUG 60898</strain>
    </source>
</reference>
<dbReference type="GO" id="GO:0016787">
    <property type="term" value="F:hydrolase activity"/>
    <property type="evidence" value="ECO:0007669"/>
    <property type="project" value="UniProtKB-KW"/>
</dbReference>
<evidence type="ECO:0000256" key="2">
    <source>
        <dbReference type="ARBA" id="ARBA00022801"/>
    </source>
</evidence>
<dbReference type="PANTHER" id="PTHR10587">
    <property type="entry name" value="GLYCOSYL TRANSFERASE-RELATED"/>
    <property type="match status" value="1"/>
</dbReference>
<organism evidence="4 5">
    <name type="scientific">Salinimicrobium gaetbulicola</name>
    <dbReference type="NCBI Taxonomy" id="999702"/>
    <lineage>
        <taxon>Bacteria</taxon>
        <taxon>Pseudomonadati</taxon>
        <taxon>Bacteroidota</taxon>
        <taxon>Flavobacteriia</taxon>
        <taxon>Flavobacteriales</taxon>
        <taxon>Flavobacteriaceae</taxon>
        <taxon>Salinimicrobium</taxon>
    </lineage>
</organism>
<dbReference type="CDD" id="cd10917">
    <property type="entry name" value="CE4_NodB_like_6s_7s"/>
    <property type="match status" value="1"/>
</dbReference>
<dbReference type="PROSITE" id="PS51677">
    <property type="entry name" value="NODB"/>
    <property type="match status" value="1"/>
</dbReference>
<keyword evidence="5" id="KW-1185">Reference proteome</keyword>
<dbReference type="RefSeq" id="WP_380738365.1">
    <property type="nucleotide sequence ID" value="NZ_JBHTJP010000032.1"/>
</dbReference>
<dbReference type="Pfam" id="PF01522">
    <property type="entry name" value="Polysacc_deac_1"/>
    <property type="match status" value="1"/>
</dbReference>
<keyword evidence="4" id="KW-0396">Initiation factor</keyword>
<proteinExistence type="predicted"/>
<dbReference type="PANTHER" id="PTHR10587:SF133">
    <property type="entry name" value="CHITIN DEACETYLASE 1-RELATED"/>
    <property type="match status" value="1"/>
</dbReference>
<evidence type="ECO:0000256" key="1">
    <source>
        <dbReference type="ARBA" id="ARBA00022723"/>
    </source>
</evidence>
<dbReference type="GO" id="GO:0003743">
    <property type="term" value="F:translation initiation factor activity"/>
    <property type="evidence" value="ECO:0007669"/>
    <property type="project" value="UniProtKB-KW"/>
</dbReference>
<evidence type="ECO:0000313" key="5">
    <source>
        <dbReference type="Proteomes" id="UP001597100"/>
    </source>
</evidence>
<keyword evidence="4" id="KW-0648">Protein biosynthesis</keyword>
<dbReference type="Proteomes" id="UP001597100">
    <property type="component" value="Unassembled WGS sequence"/>
</dbReference>
<keyword evidence="1" id="KW-0479">Metal-binding</keyword>